<gene>
    <name evidence="2" type="ORF">Mame_02458</name>
</gene>
<reference evidence="2 3" key="1">
    <citation type="submission" date="2017-03" db="EMBL/GenBank/DDBJ databases">
        <title>Foreign affairs: Plasmid Transfer between Roseobacters and Rhizobia.</title>
        <authorList>
            <person name="Bartling P."/>
            <person name="Bunk B."/>
            <person name="Overmann J."/>
            <person name="Brinkmann H."/>
            <person name="Petersen J."/>
        </authorList>
    </citation>
    <scope>NUCLEOTIDE SEQUENCE [LARGE SCALE GENOMIC DNA]</scope>
    <source>
        <strain evidence="2 3">MACL11</strain>
    </source>
</reference>
<organism evidence="2 3">
    <name type="scientific">Martelella mediterranea DSM 17316</name>
    <dbReference type="NCBI Taxonomy" id="1122214"/>
    <lineage>
        <taxon>Bacteria</taxon>
        <taxon>Pseudomonadati</taxon>
        <taxon>Pseudomonadota</taxon>
        <taxon>Alphaproteobacteria</taxon>
        <taxon>Hyphomicrobiales</taxon>
        <taxon>Aurantimonadaceae</taxon>
        <taxon>Martelella</taxon>
    </lineage>
</organism>
<feature type="domain" description="Autotransporter" evidence="1">
    <location>
        <begin position="978"/>
        <end position="1260"/>
    </location>
</feature>
<dbReference type="KEGG" id="mmed:Mame_02458"/>
<dbReference type="Pfam" id="PF18883">
    <property type="entry name" value="AC_1"/>
    <property type="match status" value="1"/>
</dbReference>
<proteinExistence type="predicted"/>
<evidence type="ECO:0000259" key="1">
    <source>
        <dbReference type="PROSITE" id="PS51208"/>
    </source>
</evidence>
<dbReference type="EMBL" id="CP020330">
    <property type="protein sequence ID" value="AQZ51786.1"/>
    <property type="molecule type" value="Genomic_DNA"/>
</dbReference>
<evidence type="ECO:0000313" key="3">
    <source>
        <dbReference type="Proteomes" id="UP000191135"/>
    </source>
</evidence>
<sequence>MSYFRACLHITADNISKFRLLASSSFLTLLSFTANFGEALADDECGPLQNGSVICDGLNYNGITYSNGGNVTLSNPNMTTSGVITIGSFDDGVGPAILTAQEYLQINSEIRTFSTQLSHIIIQTPTPSNTAAIQGNLAATSSSTGNAQVDISGDVWINNLTSSPAISATAQGSGDATVIVTGNAVIEQADNTTAISLNNTGSGASNFSMTGGSVSGNIEASGFDGSINISGGEFTGLISGNSSGGDFSISLTGGTLNYPHDAVDEFPIVDLAVVQNGSVPHSSIYIDGATIYAPATTLLSIGSDVAPVFGSTNRIVVDDQLGQTFLQTALLVDVSQAGTASIEFNGGTLSYVTSDDQINAALSVSSASEDTSVTIRDGTISAVGSPLRTPTLIGAQAVSYGNMATVSMGGGDITVIGATAYGLMTQDFFDDGLFTEDERQFGNSTISMTGGTLSVTAAGEEVTGNLIVDSSAIYIPANFADGITNKITVDGGTITATNANGILAYVNNEMTTQINLKSGYLVVNYKGRHEGYGVAVGDPTLENMPSEPGVTTSITIGSQMTLDASNAYYAIINLNDAPDNQMLVSTAGTVVGDSMLGGGPSTFTLSGGSLTGDVYGDDDIVRNNPDGTRYPGNDNFIWSGGSFNGGFYGQGGDDSVEVRISNSNAVAAAKFDGGDGIDTFIFNAGSLQSFDGTKITNFEKLTLTNGLFQLTSNGGTALSLNGFTDSTGSHPFGEITLTNGGNWKIIPLNTNVATRIEASLTVMSGGNTFSILPGDVVFSGSIENNGLITFDAADAPGTGTLTTEGSYSGNGGVLSVNANFSRSGFNDALITTGSVSGRTAMLVAPFSPSSTPRVYNIVTVNPSAGVDPNAFHLLKGPVVVSALAYSLAYYPNGLAGPSEQLPPGFILTPAAPANAAAFLDDEFIHRATIKELIDAGLTLQPYVPLYEAYQSVLLEMTRLPSLKTRSGGRYNNGEAITAGPALDAVWGRVGGGFDHFDPQSSTTGYDYDMSSFEMQAGLDGLFLDSAAGALVGGFTAHYQTGEAKVHSRYGDSKIDPDGYGFGGTLTWFGTNGFYTDAQAALTWYSSELKADDLPLSPDDSDAFGYALSLEAGQAFGIGDGVSLTPQAQLSFASVSVDSFTGAYSDDVNFEDGQSLLGRVGLSIEKESAWTDVNGQARAANIYGLANLYYEFLGKTTATVADVLDFSSEPDDFTGEIGFGGSIDWQAGKLQYSAFAELTASTGFSTGSYGYGGNVGLKVRW</sequence>
<dbReference type="PANTHER" id="PTHR35037:SF3">
    <property type="entry name" value="C-TERMINAL REGION OF AIDA-LIKE PROTEIN"/>
    <property type="match status" value="1"/>
</dbReference>
<protein>
    <recommendedName>
        <fullName evidence="1">Autotransporter domain-containing protein</fullName>
    </recommendedName>
</protein>
<dbReference type="PANTHER" id="PTHR35037">
    <property type="entry name" value="C-TERMINAL REGION OF AIDA-LIKE PROTEIN"/>
    <property type="match status" value="1"/>
</dbReference>
<evidence type="ECO:0000313" key="2">
    <source>
        <dbReference type="EMBL" id="AQZ51786.1"/>
    </source>
</evidence>
<dbReference type="STRING" id="1122214.Mame_02458"/>
<dbReference type="Proteomes" id="UP000191135">
    <property type="component" value="Chromosome"/>
</dbReference>
<dbReference type="Pfam" id="PF03797">
    <property type="entry name" value="Autotransporter"/>
    <property type="match status" value="1"/>
</dbReference>
<dbReference type="NCBIfam" id="TIGR01414">
    <property type="entry name" value="autotrans_barl"/>
    <property type="match status" value="1"/>
</dbReference>
<dbReference type="InterPro" id="IPR011050">
    <property type="entry name" value="Pectin_lyase_fold/virulence"/>
</dbReference>
<dbReference type="SMART" id="SM00869">
    <property type="entry name" value="Autotransporter"/>
    <property type="match status" value="1"/>
</dbReference>
<accession>A0A1U9Z275</accession>
<dbReference type="InterPro" id="IPR005546">
    <property type="entry name" value="Autotransporte_beta"/>
</dbReference>
<dbReference type="InterPro" id="IPR012332">
    <property type="entry name" value="Autotransporter_pectin_lyase_C"/>
</dbReference>
<dbReference type="InterPro" id="IPR006315">
    <property type="entry name" value="OM_autotransptr_brl_dom"/>
</dbReference>
<dbReference type="GO" id="GO:0019867">
    <property type="term" value="C:outer membrane"/>
    <property type="evidence" value="ECO:0007669"/>
    <property type="project" value="InterPro"/>
</dbReference>
<dbReference type="Gene3D" id="2.160.20.20">
    <property type="match status" value="1"/>
</dbReference>
<dbReference type="eggNOG" id="COG3468">
    <property type="taxonomic scope" value="Bacteria"/>
</dbReference>
<dbReference type="InterPro" id="IPR051551">
    <property type="entry name" value="Autotransporter_adhesion"/>
</dbReference>
<dbReference type="InterPro" id="IPR036709">
    <property type="entry name" value="Autotransporte_beta_dom_sf"/>
</dbReference>
<keyword evidence="3" id="KW-1185">Reference proteome</keyword>
<dbReference type="SUPFAM" id="SSF51126">
    <property type="entry name" value="Pectin lyase-like"/>
    <property type="match status" value="1"/>
</dbReference>
<dbReference type="PROSITE" id="PS51208">
    <property type="entry name" value="AUTOTRANSPORTER"/>
    <property type="match status" value="1"/>
</dbReference>
<dbReference type="InterPro" id="IPR043990">
    <property type="entry name" value="AC_1"/>
</dbReference>
<name>A0A1U9Z275_9HYPH</name>
<dbReference type="RefSeq" id="WP_079920776.1">
    <property type="nucleotide sequence ID" value="NZ_CP020330.1"/>
</dbReference>
<dbReference type="SUPFAM" id="SSF103515">
    <property type="entry name" value="Autotransporter"/>
    <property type="match status" value="1"/>
</dbReference>
<dbReference type="Gene3D" id="2.40.128.130">
    <property type="entry name" value="Autotransporter beta-domain"/>
    <property type="match status" value="1"/>
</dbReference>
<dbReference type="AlphaFoldDB" id="A0A1U9Z275"/>